<dbReference type="PRINTS" id="PR00453">
    <property type="entry name" value="VWFADOMAIN"/>
</dbReference>
<name>A0A061R7R1_9CHLO</name>
<evidence type="ECO:0000313" key="3">
    <source>
        <dbReference type="EMBL" id="JAC66541.1"/>
    </source>
</evidence>
<dbReference type="PANTHER" id="PTHR24020">
    <property type="entry name" value="COLLAGEN ALPHA"/>
    <property type="match status" value="1"/>
</dbReference>
<dbReference type="InterPro" id="IPR036465">
    <property type="entry name" value="vWFA_dom_sf"/>
</dbReference>
<dbReference type="PANTHER" id="PTHR24020:SF87">
    <property type="entry name" value="COLLAGEN ALPHA-1(VI) CHAIN-LIKE"/>
    <property type="match status" value="1"/>
</dbReference>
<evidence type="ECO:0000256" key="1">
    <source>
        <dbReference type="SAM" id="SignalP"/>
    </source>
</evidence>
<feature type="chain" id="PRO_5001605677" evidence="1">
    <location>
        <begin position="23"/>
        <end position="275"/>
    </location>
</feature>
<dbReference type="CDD" id="cd01450">
    <property type="entry name" value="vWFA_subfamily_ECM"/>
    <property type="match status" value="1"/>
</dbReference>
<sequence>MQYFLSCLVATVALQELGQVYTQETTGARPCPYASYELPSGNRYRGDYKECLCSDGEWLDCTDVPQDSDSPLASSAGCFSGPLDVVFLLDTSFSVTEDFEGSSDAETGKQNWSSMKKYVQNMVNSLALGRDATRVGLARFSDDPVKAYELFGDRNSFDSFLDSWTPELKGQTYLGKALDYVQKVFDWRIDVRKVIIVVTDGEADDDVIRVGSDLRNSGFELLAVGVGQNVNLGQLVRLTGTSVNVLRVDDFGLLLASPSFLRNALCTNSASLIST</sequence>
<dbReference type="SMART" id="SM00327">
    <property type="entry name" value="VWA"/>
    <property type="match status" value="1"/>
</dbReference>
<keyword evidence="3" id="KW-0176">Collagen</keyword>
<evidence type="ECO:0000259" key="2">
    <source>
        <dbReference type="PROSITE" id="PS50234"/>
    </source>
</evidence>
<dbReference type="InterPro" id="IPR002035">
    <property type="entry name" value="VWF_A"/>
</dbReference>
<dbReference type="Pfam" id="PF00092">
    <property type="entry name" value="VWA"/>
    <property type="match status" value="1"/>
</dbReference>
<accession>A0A061R7R1</accession>
<gene>
    <name evidence="3" type="primary">COL6A</name>
    <name evidence="3" type="ORF">TSPGSL018_13417</name>
</gene>
<feature type="signal peptide" evidence="1">
    <location>
        <begin position="1"/>
        <end position="22"/>
    </location>
</feature>
<proteinExistence type="predicted"/>
<dbReference type="AlphaFoldDB" id="A0A061R7R1"/>
<dbReference type="SUPFAM" id="SSF53300">
    <property type="entry name" value="vWA-like"/>
    <property type="match status" value="1"/>
</dbReference>
<organism evidence="3">
    <name type="scientific">Tetraselmis sp. GSL018</name>
    <dbReference type="NCBI Taxonomy" id="582737"/>
    <lineage>
        <taxon>Eukaryota</taxon>
        <taxon>Viridiplantae</taxon>
        <taxon>Chlorophyta</taxon>
        <taxon>core chlorophytes</taxon>
        <taxon>Chlorodendrophyceae</taxon>
        <taxon>Chlorodendrales</taxon>
        <taxon>Chlorodendraceae</taxon>
        <taxon>Tetraselmis</taxon>
    </lineage>
</organism>
<dbReference type="PROSITE" id="PS50234">
    <property type="entry name" value="VWFA"/>
    <property type="match status" value="1"/>
</dbReference>
<feature type="domain" description="VWFA" evidence="2">
    <location>
        <begin position="84"/>
        <end position="265"/>
    </location>
</feature>
<keyword evidence="1" id="KW-0732">Signal</keyword>
<dbReference type="Gene3D" id="3.40.50.410">
    <property type="entry name" value="von Willebrand factor, type A domain"/>
    <property type="match status" value="1"/>
</dbReference>
<reference evidence="3" key="1">
    <citation type="submission" date="2014-05" db="EMBL/GenBank/DDBJ databases">
        <title>The transcriptome of the halophilic microalga Tetraselmis sp. GSL018 isolated from the Great Salt Lake, Utah.</title>
        <authorList>
            <person name="Jinkerson R.E."/>
            <person name="D'Adamo S."/>
            <person name="Posewitz M.C."/>
        </authorList>
    </citation>
    <scope>NUCLEOTIDE SEQUENCE</scope>
    <source>
        <strain evidence="3">GSL018</strain>
    </source>
</reference>
<dbReference type="EMBL" id="GBEZ01020096">
    <property type="protein sequence ID" value="JAC66541.1"/>
    <property type="molecule type" value="Transcribed_RNA"/>
</dbReference>
<protein>
    <submittedName>
        <fullName evidence="3">Collagen, type VI, alpha</fullName>
    </submittedName>
</protein>
<dbReference type="InterPro" id="IPR050525">
    <property type="entry name" value="ECM_Assembly_Org"/>
</dbReference>